<gene>
    <name evidence="1" type="ORF">K3G42_024844</name>
</gene>
<evidence type="ECO:0000313" key="2">
    <source>
        <dbReference type="Proteomes" id="UP000827872"/>
    </source>
</evidence>
<comment type="caution">
    <text evidence="1">The sequence shown here is derived from an EMBL/GenBank/DDBJ whole genome shotgun (WGS) entry which is preliminary data.</text>
</comment>
<sequence length="100" mass="10733">MQSAPLPGPAAAAHEKLVQQLLGRDEKLASGSRKRCGSGWSAPAAAAPLPGAQLMSKLLSHQLAKTSLQTQEQPCWIKPRCHYALASLEVDDVGHTWFFS</sequence>
<protein>
    <submittedName>
        <fullName evidence="1">Uncharacterized protein</fullName>
    </submittedName>
</protein>
<accession>A0ACB8FAM4</accession>
<name>A0ACB8FAM4_9SAUR</name>
<proteinExistence type="predicted"/>
<dbReference type="Proteomes" id="UP000827872">
    <property type="component" value="Linkage Group LG08"/>
</dbReference>
<keyword evidence="2" id="KW-1185">Reference proteome</keyword>
<organism evidence="1 2">
    <name type="scientific">Sphaerodactylus townsendi</name>
    <dbReference type="NCBI Taxonomy" id="933632"/>
    <lineage>
        <taxon>Eukaryota</taxon>
        <taxon>Metazoa</taxon>
        <taxon>Chordata</taxon>
        <taxon>Craniata</taxon>
        <taxon>Vertebrata</taxon>
        <taxon>Euteleostomi</taxon>
        <taxon>Lepidosauria</taxon>
        <taxon>Squamata</taxon>
        <taxon>Bifurcata</taxon>
        <taxon>Gekkota</taxon>
        <taxon>Sphaerodactylidae</taxon>
        <taxon>Sphaerodactylus</taxon>
    </lineage>
</organism>
<reference evidence="1" key="1">
    <citation type="submission" date="2021-08" db="EMBL/GenBank/DDBJ databases">
        <title>The first chromosome-level gecko genome reveals the dynamic sex chromosomes of Neotropical dwarf geckos (Sphaerodactylidae: Sphaerodactylus).</title>
        <authorList>
            <person name="Pinto B.J."/>
            <person name="Keating S.E."/>
            <person name="Gamble T."/>
        </authorList>
    </citation>
    <scope>NUCLEOTIDE SEQUENCE</scope>
    <source>
        <strain evidence="1">TG3544</strain>
    </source>
</reference>
<evidence type="ECO:0000313" key="1">
    <source>
        <dbReference type="EMBL" id="KAH8002482.1"/>
    </source>
</evidence>
<dbReference type="EMBL" id="CM037621">
    <property type="protein sequence ID" value="KAH8002482.1"/>
    <property type="molecule type" value="Genomic_DNA"/>
</dbReference>